<accession>A0A9D2SPQ3</accession>
<dbReference type="GO" id="GO:0030246">
    <property type="term" value="F:carbohydrate binding"/>
    <property type="evidence" value="ECO:0007669"/>
    <property type="project" value="InterPro"/>
</dbReference>
<keyword evidence="1 6" id="KW-0378">Hydrolase</keyword>
<dbReference type="Proteomes" id="UP000823891">
    <property type="component" value="Unassembled WGS sequence"/>
</dbReference>
<dbReference type="EMBL" id="DWWS01000028">
    <property type="protein sequence ID" value="HJC23668.1"/>
    <property type="molecule type" value="Genomic_DNA"/>
</dbReference>
<dbReference type="InterPro" id="IPR017853">
    <property type="entry name" value="GH"/>
</dbReference>
<gene>
    <name evidence="6" type="ORF">H9761_08200</name>
</gene>
<evidence type="ECO:0000259" key="4">
    <source>
        <dbReference type="Pfam" id="PF14508"/>
    </source>
</evidence>
<dbReference type="PANTHER" id="PTHR35803">
    <property type="entry name" value="GLUCAN 1,4-ALPHA-GLUCOSIDASE SUSB-RELATED"/>
    <property type="match status" value="1"/>
</dbReference>
<name>A0A9D2SPQ3_9FIRM</name>
<dbReference type="Gene3D" id="2.60.120.260">
    <property type="entry name" value="Galactose-binding domain-like"/>
    <property type="match status" value="1"/>
</dbReference>
<reference evidence="6" key="1">
    <citation type="journal article" date="2021" name="PeerJ">
        <title>Extensive microbial diversity within the chicken gut microbiome revealed by metagenomics and culture.</title>
        <authorList>
            <person name="Gilroy R."/>
            <person name="Ravi A."/>
            <person name="Getino M."/>
            <person name="Pursley I."/>
            <person name="Horton D.L."/>
            <person name="Alikhan N.F."/>
            <person name="Baker D."/>
            <person name="Gharbi K."/>
            <person name="Hall N."/>
            <person name="Watson M."/>
            <person name="Adriaenssens E.M."/>
            <person name="Foster-Nyarko E."/>
            <person name="Jarju S."/>
            <person name="Secka A."/>
            <person name="Antonio M."/>
            <person name="Oren A."/>
            <person name="Chaudhuri R.R."/>
            <person name="La Ragione R."/>
            <person name="Hildebrand F."/>
            <person name="Pallen M.J."/>
        </authorList>
    </citation>
    <scope>NUCLEOTIDE SEQUENCE</scope>
    <source>
        <strain evidence="6">USAMLcec2-132</strain>
    </source>
</reference>
<sequence length="850" mass="96258">MWILASPDGQLTVTVDQKKDGLYYKVLRGGKKAIDESRLGICTDLGDFSDGLVFETQERNSVREEYSLPAGKKEIYINHAEELALRFCKNESEFIVRLRAFDDGMAFRYEICRSGRECLLVKKEETEFQIGTDRLMWLQDWVPTYEGAYNARSWDKSMNGQPFGMPSLFHDEQDGIWIMLNEANVINTNGSYCSCHLVGDERGYMRIGFAPEEKGNPISSPLPFHSPWRYAVVAESLDELVNSTVNYNLNPSSGITDTSWIHPGRALWSWWEDMNGAQLYLESRDYVDMAAAYGFEGVTLDCGWDASWVKELCKYAHKKNVQIWIWTPMQKLDTREKAEKLIPLWASWGVDGLKIDFFENDSQHTMQQYNLMADLMIRHKLMINFHGSVKPMGEGRTWPNFMTAEGIMGMEHYQWSDLPDSVHNCTVPFTRNVAGPMDYTPTAFSNRKNRNTTMGHQLALPVVFDSGLTNYALALRYMEGWRGTDFLRRTKAHYQGVKVLSGYPGDHAAILRYTDEEWLIGVITSPKKVVRLPLSFLGEGEYDAEIYEDCAKGEMVAVTKKKVTASDSLELSLLADGGAGIYITRKAEPLRDGVCSGYMSCCFTEYPGEDALLLHGSEKVQWEDGTCGFVLNGAAAFRGSVKETKNYTLRLFYAAEEPWELELVCGSFAGRWKMQDSSGIRTFVTRDILLPITKGAFSIELRRISGQVPGIWKLKLIDNEPFMPISVSVCQENLRRGGEIVSVNGVPTAVGLGGKAELVFDKITVPETGKYILRIVYTAGENRDVSIQVNDIDTIHTYLHNSSGWAFPSWRNEDRKEILVKLEKGENRIRLYHDNGPMSHIRGIEVVLVK</sequence>
<dbReference type="InterPro" id="IPR014718">
    <property type="entry name" value="GH-type_carb-bd"/>
</dbReference>
<evidence type="ECO:0000313" key="6">
    <source>
        <dbReference type="EMBL" id="HJC23668.1"/>
    </source>
</evidence>
<dbReference type="InterPro" id="IPR029483">
    <property type="entry name" value="GH97_C"/>
</dbReference>
<dbReference type="Pfam" id="PF14509">
    <property type="entry name" value="GH97_C"/>
    <property type="match status" value="1"/>
</dbReference>
<feature type="domain" description="Glycosyl-hydrolase 97 C-terminal oligomerisation" evidence="5">
    <location>
        <begin position="497"/>
        <end position="583"/>
    </location>
</feature>
<dbReference type="SUPFAM" id="SSF51445">
    <property type="entry name" value="(Trans)glycosidases"/>
    <property type="match status" value="1"/>
</dbReference>
<feature type="domain" description="Glycosyl-hydrolase 97 catalytic" evidence="3">
    <location>
        <begin position="280"/>
        <end position="407"/>
    </location>
</feature>
<evidence type="ECO:0000313" key="7">
    <source>
        <dbReference type="Proteomes" id="UP000823891"/>
    </source>
</evidence>
<dbReference type="InterPro" id="IPR052720">
    <property type="entry name" value="Glycosyl_hydrolase_97"/>
</dbReference>
<reference evidence="6" key="2">
    <citation type="submission" date="2021-04" db="EMBL/GenBank/DDBJ databases">
        <authorList>
            <person name="Gilroy R."/>
        </authorList>
    </citation>
    <scope>NUCLEOTIDE SEQUENCE</scope>
    <source>
        <strain evidence="6">USAMLcec2-132</strain>
    </source>
</reference>
<dbReference type="Gene3D" id="2.70.98.10">
    <property type="match status" value="1"/>
</dbReference>
<evidence type="ECO:0000256" key="2">
    <source>
        <dbReference type="ARBA" id="ARBA00023295"/>
    </source>
</evidence>
<dbReference type="PANTHER" id="PTHR35803:SF2">
    <property type="entry name" value="RETAINING ALPHA-GALACTOSIDASE"/>
    <property type="match status" value="1"/>
</dbReference>
<keyword evidence="2" id="KW-0326">Glycosidase</keyword>
<evidence type="ECO:0000256" key="1">
    <source>
        <dbReference type="ARBA" id="ARBA00022801"/>
    </source>
</evidence>
<evidence type="ECO:0000259" key="5">
    <source>
        <dbReference type="Pfam" id="PF14509"/>
    </source>
</evidence>
<proteinExistence type="predicted"/>
<dbReference type="Gene3D" id="3.20.20.70">
    <property type="entry name" value="Aldolase class I"/>
    <property type="match status" value="1"/>
</dbReference>
<dbReference type="InterPro" id="IPR029486">
    <property type="entry name" value="GH97_N"/>
</dbReference>
<comment type="caution">
    <text evidence="6">The sequence shown here is derived from an EMBL/GenBank/DDBJ whole genome shotgun (WGS) entry which is preliminary data.</text>
</comment>
<dbReference type="InterPro" id="IPR013780">
    <property type="entry name" value="Glyco_hydro_b"/>
</dbReference>
<dbReference type="Pfam" id="PF10566">
    <property type="entry name" value="Glyco_hydro_97"/>
    <property type="match status" value="1"/>
</dbReference>
<dbReference type="GO" id="GO:0016798">
    <property type="term" value="F:hydrolase activity, acting on glycosyl bonds"/>
    <property type="evidence" value="ECO:0007669"/>
    <property type="project" value="UniProtKB-KW"/>
</dbReference>
<organism evidence="6 7">
    <name type="scientific">Candidatus Eisenbergiella merdavium</name>
    <dbReference type="NCBI Taxonomy" id="2838551"/>
    <lineage>
        <taxon>Bacteria</taxon>
        <taxon>Bacillati</taxon>
        <taxon>Bacillota</taxon>
        <taxon>Clostridia</taxon>
        <taxon>Lachnospirales</taxon>
        <taxon>Lachnospiraceae</taxon>
        <taxon>Eisenbergiella</taxon>
    </lineage>
</organism>
<dbReference type="InterPro" id="IPR019563">
    <property type="entry name" value="GH97_catalytic"/>
</dbReference>
<evidence type="ECO:0000259" key="3">
    <source>
        <dbReference type="Pfam" id="PF10566"/>
    </source>
</evidence>
<dbReference type="AlphaFoldDB" id="A0A9D2SPQ3"/>
<protein>
    <submittedName>
        <fullName evidence="6">Glycoside hydrolase family 97 catalytic domain-containing protein</fullName>
    </submittedName>
</protein>
<feature type="domain" description="Glycosyl-hydrolase 97 N-terminal" evidence="4">
    <location>
        <begin position="4"/>
        <end position="250"/>
    </location>
</feature>
<dbReference type="Gene3D" id="2.60.40.1180">
    <property type="entry name" value="Golgi alpha-mannosidase II"/>
    <property type="match status" value="1"/>
</dbReference>
<dbReference type="InterPro" id="IPR013785">
    <property type="entry name" value="Aldolase_TIM"/>
</dbReference>
<dbReference type="Pfam" id="PF14508">
    <property type="entry name" value="GH97_N"/>
    <property type="match status" value="1"/>
</dbReference>